<keyword evidence="6 7" id="KW-0472">Membrane</keyword>
<keyword evidence="3" id="KW-1003">Cell membrane</keyword>
<feature type="transmembrane region" description="Helical" evidence="7">
    <location>
        <begin position="169"/>
        <end position="193"/>
    </location>
</feature>
<feature type="transmembrane region" description="Helical" evidence="7">
    <location>
        <begin position="403"/>
        <end position="425"/>
    </location>
</feature>
<dbReference type="EMBL" id="VFOX01000001">
    <property type="protein sequence ID" value="TQL84767.1"/>
    <property type="molecule type" value="Genomic_DNA"/>
</dbReference>
<protein>
    <submittedName>
        <fullName evidence="9">MFS transporter</fullName>
    </submittedName>
</protein>
<feature type="transmembrane region" description="Helical" evidence="7">
    <location>
        <begin position="316"/>
        <end position="335"/>
    </location>
</feature>
<feature type="transmembrane region" description="Helical" evidence="7">
    <location>
        <begin position="16"/>
        <end position="39"/>
    </location>
</feature>
<organism evidence="9 10">
    <name type="scientific">Microbacterium saperdae</name>
    <dbReference type="NCBI Taxonomy" id="69368"/>
    <lineage>
        <taxon>Bacteria</taxon>
        <taxon>Bacillati</taxon>
        <taxon>Actinomycetota</taxon>
        <taxon>Actinomycetes</taxon>
        <taxon>Micrococcales</taxon>
        <taxon>Microbacteriaceae</taxon>
        <taxon>Microbacterium</taxon>
    </lineage>
</organism>
<keyword evidence="10" id="KW-1185">Reference proteome</keyword>
<feature type="transmembrane region" description="Helical" evidence="7">
    <location>
        <begin position="51"/>
        <end position="72"/>
    </location>
</feature>
<feature type="transmembrane region" description="Helical" evidence="7">
    <location>
        <begin position="84"/>
        <end position="102"/>
    </location>
</feature>
<comment type="caution">
    <text evidence="9">The sequence shown here is derived from an EMBL/GenBank/DDBJ whole genome shotgun (WGS) entry which is preliminary data.</text>
</comment>
<feature type="transmembrane region" description="Helical" evidence="7">
    <location>
        <begin position="437"/>
        <end position="457"/>
    </location>
</feature>
<feature type="transmembrane region" description="Helical" evidence="7">
    <location>
        <begin position="273"/>
        <end position="296"/>
    </location>
</feature>
<keyword evidence="4 7" id="KW-0812">Transmembrane</keyword>
<dbReference type="OrthoDB" id="4484751at2"/>
<feature type="transmembrane region" description="Helical" evidence="7">
    <location>
        <begin position="342"/>
        <end position="361"/>
    </location>
</feature>
<feature type="transmembrane region" description="Helical" evidence="7">
    <location>
        <begin position="140"/>
        <end position="163"/>
    </location>
</feature>
<accession>A0A543BIT8</accession>
<dbReference type="InterPro" id="IPR036259">
    <property type="entry name" value="MFS_trans_sf"/>
</dbReference>
<dbReference type="PANTHER" id="PTHR42718:SF46">
    <property type="entry name" value="BLR6921 PROTEIN"/>
    <property type="match status" value="1"/>
</dbReference>
<feature type="transmembrane region" description="Helical" evidence="7">
    <location>
        <begin position="230"/>
        <end position="252"/>
    </location>
</feature>
<feature type="transmembrane region" description="Helical" evidence="7">
    <location>
        <begin position="205"/>
        <end position="224"/>
    </location>
</feature>
<dbReference type="PANTHER" id="PTHR42718">
    <property type="entry name" value="MAJOR FACILITATOR SUPERFAMILY MULTIDRUG TRANSPORTER MFSC"/>
    <property type="match status" value="1"/>
</dbReference>
<feature type="transmembrane region" description="Helical" evidence="7">
    <location>
        <begin position="367"/>
        <end position="391"/>
    </location>
</feature>
<evidence type="ECO:0000256" key="1">
    <source>
        <dbReference type="ARBA" id="ARBA00004651"/>
    </source>
</evidence>
<dbReference type="InterPro" id="IPR011701">
    <property type="entry name" value="MFS"/>
</dbReference>
<feature type="domain" description="Major facilitator superfamily (MFS) profile" evidence="8">
    <location>
        <begin position="17"/>
        <end position="461"/>
    </location>
</feature>
<evidence type="ECO:0000313" key="9">
    <source>
        <dbReference type="EMBL" id="TQL84767.1"/>
    </source>
</evidence>
<gene>
    <name evidence="9" type="ORF">FB560_0359</name>
</gene>
<keyword evidence="5 7" id="KW-1133">Transmembrane helix</keyword>
<dbReference type="SUPFAM" id="SSF103473">
    <property type="entry name" value="MFS general substrate transporter"/>
    <property type="match status" value="1"/>
</dbReference>
<dbReference type="Gene3D" id="1.20.1250.20">
    <property type="entry name" value="MFS general substrate transporter like domains"/>
    <property type="match status" value="2"/>
</dbReference>
<dbReference type="RefSeq" id="WP_141870792.1">
    <property type="nucleotide sequence ID" value="NZ_VFOX01000001.1"/>
</dbReference>
<dbReference type="AlphaFoldDB" id="A0A543BIT8"/>
<evidence type="ECO:0000259" key="8">
    <source>
        <dbReference type="PROSITE" id="PS50850"/>
    </source>
</evidence>
<dbReference type="Proteomes" id="UP000317209">
    <property type="component" value="Unassembled WGS sequence"/>
</dbReference>
<feature type="transmembrane region" description="Helical" evidence="7">
    <location>
        <begin position="108"/>
        <end position="128"/>
    </location>
</feature>
<dbReference type="InterPro" id="IPR020846">
    <property type="entry name" value="MFS_dom"/>
</dbReference>
<evidence type="ECO:0000313" key="10">
    <source>
        <dbReference type="Proteomes" id="UP000317209"/>
    </source>
</evidence>
<evidence type="ECO:0000256" key="3">
    <source>
        <dbReference type="ARBA" id="ARBA00022475"/>
    </source>
</evidence>
<proteinExistence type="predicted"/>
<evidence type="ECO:0000256" key="4">
    <source>
        <dbReference type="ARBA" id="ARBA00022692"/>
    </source>
</evidence>
<comment type="subcellular location">
    <subcellularLocation>
        <location evidence="1">Cell membrane</location>
        <topology evidence="1">Multi-pass membrane protein</topology>
    </subcellularLocation>
</comment>
<evidence type="ECO:0000256" key="6">
    <source>
        <dbReference type="ARBA" id="ARBA00023136"/>
    </source>
</evidence>
<dbReference type="Pfam" id="PF07690">
    <property type="entry name" value="MFS_1"/>
    <property type="match status" value="2"/>
</dbReference>
<name>A0A543BIT8_9MICO</name>
<dbReference type="GO" id="GO:0022857">
    <property type="term" value="F:transmembrane transporter activity"/>
    <property type="evidence" value="ECO:0007669"/>
    <property type="project" value="InterPro"/>
</dbReference>
<reference evidence="9 10" key="1">
    <citation type="submission" date="2019-06" db="EMBL/GenBank/DDBJ databases">
        <title>Sequencing the genomes of 1000 actinobacteria strains.</title>
        <authorList>
            <person name="Klenk H.-P."/>
        </authorList>
    </citation>
    <scope>NUCLEOTIDE SEQUENCE [LARGE SCALE GENOMIC DNA]</scope>
    <source>
        <strain evidence="9 10">DSM 20169</strain>
    </source>
</reference>
<evidence type="ECO:0000256" key="5">
    <source>
        <dbReference type="ARBA" id="ARBA00022989"/>
    </source>
</evidence>
<dbReference type="PROSITE" id="PS50850">
    <property type="entry name" value="MFS"/>
    <property type="match status" value="1"/>
</dbReference>
<keyword evidence="2" id="KW-0813">Transport</keyword>
<evidence type="ECO:0000256" key="7">
    <source>
        <dbReference type="SAM" id="Phobius"/>
    </source>
</evidence>
<sequence>MTIRTDNAVDLSHRRWALTGLAVIVLAAASLEGFVLPALPRLQQDFGVDAASGALASVVPTVITVIVTPLAGRLADVYGAGRTLAGLVAIVLAGGLTSAFAADFTTFIVGQALQGFALGIIPVGFVVLRHLFLAESIKTASGVLVAMSVAGAGLGVLTAGPIIEATSRAVLYAVPTAVVALGAVVFFAARPGLRRDPDARTGVDWLGAGVFAVALVVLVVALASSSSAGWTAPTTLLLFVAAIALLTIWVWIESRVAQPMIDVGSLRSRSVGGAVAVGVAIGAGYAPIVFLLPQVIAQPIETGYGLGATASQTGMFLAVAYAAGVISSVAAGRVARSTGLRAVGVIAMLALGLGAAAAVFSPAPASLVLMLLLAGVGAAAASTIVYAAAAIGAEAHEVGVSTALITIARAVGGALATQVVASLITTDGAPPFATFQVAFGVAAAISIAGAAVAFWLLPRERAELSGLGHL</sequence>
<evidence type="ECO:0000256" key="2">
    <source>
        <dbReference type="ARBA" id="ARBA00022448"/>
    </source>
</evidence>
<dbReference type="GO" id="GO:0005886">
    <property type="term" value="C:plasma membrane"/>
    <property type="evidence" value="ECO:0007669"/>
    <property type="project" value="UniProtKB-SubCell"/>
</dbReference>